<accession>A0ABU8XXP6</accession>
<dbReference type="Proteomes" id="UP001375743">
    <property type="component" value="Unassembled WGS sequence"/>
</dbReference>
<comment type="caution">
    <text evidence="2">The sequence shown here is derived from an EMBL/GenBank/DDBJ whole genome shotgun (WGS) entry which is preliminary data.</text>
</comment>
<dbReference type="EMBL" id="JBBLZC010000040">
    <property type="protein sequence ID" value="MEK0085986.1"/>
    <property type="molecule type" value="Genomic_DNA"/>
</dbReference>
<reference evidence="2 3" key="1">
    <citation type="submission" date="2024-01" db="EMBL/GenBank/DDBJ databases">
        <title>Multi-omics insights into the function and evolution of sodium benzoate biodegradation pathways in Benzoatithermus flavus gen. nov., sp. nov. from hot spring.</title>
        <authorList>
            <person name="Hu C.-J."/>
            <person name="Li W.-J."/>
        </authorList>
    </citation>
    <scope>NUCLEOTIDE SEQUENCE [LARGE SCALE GENOMIC DNA]</scope>
    <source>
        <strain evidence="2 3">SYSU G07066</strain>
    </source>
</reference>
<sequence length="259" mass="28660">MAQTAPKLHLVTTRTASTGYARDAWFSHVIETCAGRISGVELAVLGELLRQVHDADGWAEVSYERLARRTFFAVKTVRNAVRKLKELGLVAPELVGKRRSPTGQGRDRLRYHFPAMHAFLAGRRARRAGAPGAARDPGRGDHGTSDHGTRPRPTLVSRGRNSPPLKNQESEPDAHAREEPHLEETQRRLAHEAPPLARALDGCSLELAGRELRVWMPPRLEAVLRASEGRLRDALQRCGLGDLRLGRLSERPRGSDARA</sequence>
<feature type="compositionally biased region" description="Basic and acidic residues" evidence="1">
    <location>
        <begin position="168"/>
        <end position="187"/>
    </location>
</feature>
<evidence type="ECO:0000313" key="3">
    <source>
        <dbReference type="Proteomes" id="UP001375743"/>
    </source>
</evidence>
<evidence type="ECO:0000256" key="1">
    <source>
        <dbReference type="SAM" id="MobiDB-lite"/>
    </source>
</evidence>
<feature type="region of interest" description="Disordered" evidence="1">
    <location>
        <begin position="124"/>
        <end position="187"/>
    </location>
</feature>
<organism evidence="2 3">
    <name type="scientific">Benzoatithermus flavus</name>
    <dbReference type="NCBI Taxonomy" id="3108223"/>
    <lineage>
        <taxon>Bacteria</taxon>
        <taxon>Pseudomonadati</taxon>
        <taxon>Pseudomonadota</taxon>
        <taxon>Alphaproteobacteria</taxon>
        <taxon>Geminicoccales</taxon>
        <taxon>Geminicoccaceae</taxon>
        <taxon>Benzoatithermus</taxon>
    </lineage>
</organism>
<feature type="compositionally biased region" description="Basic and acidic residues" evidence="1">
    <location>
        <begin position="136"/>
        <end position="149"/>
    </location>
</feature>
<evidence type="ECO:0000313" key="2">
    <source>
        <dbReference type="EMBL" id="MEK0085986.1"/>
    </source>
</evidence>
<gene>
    <name evidence="2" type="ORF">U1T56_22755</name>
</gene>
<dbReference type="RefSeq" id="WP_418161833.1">
    <property type="nucleotide sequence ID" value="NZ_JBBLZC010000040.1"/>
</dbReference>
<protein>
    <submittedName>
        <fullName evidence="2">Helix-turn-helix domain-containing protein</fullName>
    </submittedName>
</protein>
<keyword evidence="3" id="KW-1185">Reference proteome</keyword>
<proteinExistence type="predicted"/>
<name>A0ABU8XXP6_9PROT</name>